<dbReference type="InterPro" id="IPR001611">
    <property type="entry name" value="Leu-rich_rpt"/>
</dbReference>
<dbReference type="PANTHER" id="PTHR24113:SF12">
    <property type="entry name" value="RAN GTPASE-ACTIVATING PROTEIN 1"/>
    <property type="match status" value="1"/>
</dbReference>
<protein>
    <submittedName>
        <fullName evidence="5 6">Uncharacterized protein</fullName>
    </submittedName>
</protein>
<dbReference type="OrthoDB" id="120976at2759"/>
<evidence type="ECO:0000256" key="3">
    <source>
        <dbReference type="ARBA" id="ARBA00022737"/>
    </source>
</evidence>
<dbReference type="HOGENOM" id="CLU_477749_0_0_1"/>
<name>L1J7H8_GUITC</name>
<evidence type="ECO:0000313" key="6">
    <source>
        <dbReference type="EnsemblProtists" id="EKX44498"/>
    </source>
</evidence>
<gene>
    <name evidence="5" type="ORF">GUITHDRAFT_139735</name>
</gene>
<feature type="compositionally biased region" description="Basic and acidic residues" evidence="4">
    <location>
        <begin position="29"/>
        <end position="45"/>
    </location>
</feature>
<dbReference type="GO" id="GO:0031267">
    <property type="term" value="F:small GTPase binding"/>
    <property type="evidence" value="ECO:0007669"/>
    <property type="project" value="TreeGrafter"/>
</dbReference>
<dbReference type="PaxDb" id="55529-EKX44498"/>
<proteinExistence type="predicted"/>
<dbReference type="GeneID" id="17301226"/>
<dbReference type="eggNOG" id="KOG4308">
    <property type="taxonomic scope" value="Eukaryota"/>
</dbReference>
<dbReference type="PANTHER" id="PTHR24113">
    <property type="entry name" value="RAN GTPASE-ACTIVATING PROTEIN 1"/>
    <property type="match status" value="1"/>
</dbReference>
<evidence type="ECO:0000313" key="7">
    <source>
        <dbReference type="Proteomes" id="UP000011087"/>
    </source>
</evidence>
<dbReference type="KEGG" id="gtt:GUITHDRAFT_139735"/>
<dbReference type="GO" id="GO:0048471">
    <property type="term" value="C:perinuclear region of cytoplasm"/>
    <property type="evidence" value="ECO:0007669"/>
    <property type="project" value="TreeGrafter"/>
</dbReference>
<organism evidence="5">
    <name type="scientific">Guillardia theta (strain CCMP2712)</name>
    <name type="common">Cryptophyte</name>
    <dbReference type="NCBI Taxonomy" id="905079"/>
    <lineage>
        <taxon>Eukaryota</taxon>
        <taxon>Cryptophyceae</taxon>
        <taxon>Pyrenomonadales</taxon>
        <taxon>Geminigeraceae</taxon>
        <taxon>Guillardia</taxon>
    </lineage>
</organism>
<keyword evidence="3" id="KW-0677">Repeat</keyword>
<dbReference type="EnsemblProtists" id="EKX44498">
    <property type="protein sequence ID" value="EKX44498"/>
    <property type="gene ID" value="GUITHDRAFT_139735"/>
</dbReference>
<dbReference type="RefSeq" id="XP_005831478.1">
    <property type="nucleotide sequence ID" value="XM_005831421.1"/>
</dbReference>
<evidence type="ECO:0000313" key="5">
    <source>
        <dbReference type="EMBL" id="EKX44498.1"/>
    </source>
</evidence>
<reference evidence="5 7" key="1">
    <citation type="journal article" date="2012" name="Nature">
        <title>Algal genomes reveal evolutionary mosaicism and the fate of nucleomorphs.</title>
        <authorList>
            <consortium name="DOE Joint Genome Institute"/>
            <person name="Curtis B.A."/>
            <person name="Tanifuji G."/>
            <person name="Burki F."/>
            <person name="Gruber A."/>
            <person name="Irimia M."/>
            <person name="Maruyama S."/>
            <person name="Arias M.C."/>
            <person name="Ball S.G."/>
            <person name="Gile G.H."/>
            <person name="Hirakawa Y."/>
            <person name="Hopkins J.F."/>
            <person name="Kuo A."/>
            <person name="Rensing S.A."/>
            <person name="Schmutz J."/>
            <person name="Symeonidi A."/>
            <person name="Elias M."/>
            <person name="Eveleigh R.J."/>
            <person name="Herman E.K."/>
            <person name="Klute M.J."/>
            <person name="Nakayama T."/>
            <person name="Obornik M."/>
            <person name="Reyes-Prieto A."/>
            <person name="Armbrust E.V."/>
            <person name="Aves S.J."/>
            <person name="Beiko R.G."/>
            <person name="Coutinho P."/>
            <person name="Dacks J.B."/>
            <person name="Durnford D.G."/>
            <person name="Fast N.M."/>
            <person name="Green B.R."/>
            <person name="Grisdale C.J."/>
            <person name="Hempel F."/>
            <person name="Henrissat B."/>
            <person name="Hoppner M.P."/>
            <person name="Ishida K."/>
            <person name="Kim E."/>
            <person name="Koreny L."/>
            <person name="Kroth P.G."/>
            <person name="Liu Y."/>
            <person name="Malik S.B."/>
            <person name="Maier U.G."/>
            <person name="McRose D."/>
            <person name="Mock T."/>
            <person name="Neilson J.A."/>
            <person name="Onodera N.T."/>
            <person name="Poole A.M."/>
            <person name="Pritham E.J."/>
            <person name="Richards T.A."/>
            <person name="Rocap G."/>
            <person name="Roy S.W."/>
            <person name="Sarai C."/>
            <person name="Schaack S."/>
            <person name="Shirato S."/>
            <person name="Slamovits C.H."/>
            <person name="Spencer D.F."/>
            <person name="Suzuki S."/>
            <person name="Worden A.Z."/>
            <person name="Zauner S."/>
            <person name="Barry K."/>
            <person name="Bell C."/>
            <person name="Bharti A.K."/>
            <person name="Crow J.A."/>
            <person name="Grimwood J."/>
            <person name="Kramer R."/>
            <person name="Lindquist E."/>
            <person name="Lucas S."/>
            <person name="Salamov A."/>
            <person name="McFadden G.I."/>
            <person name="Lane C.E."/>
            <person name="Keeling P.J."/>
            <person name="Gray M.W."/>
            <person name="Grigoriev I.V."/>
            <person name="Archibald J.M."/>
        </authorList>
    </citation>
    <scope>NUCLEOTIDE SEQUENCE</scope>
    <source>
        <strain evidence="5 7">CCMP2712</strain>
    </source>
</reference>
<feature type="compositionally biased region" description="Low complexity" evidence="4">
    <location>
        <begin position="15"/>
        <end position="28"/>
    </location>
</feature>
<reference evidence="6" key="3">
    <citation type="submission" date="2016-03" db="UniProtKB">
        <authorList>
            <consortium name="EnsemblProtists"/>
        </authorList>
    </citation>
    <scope>IDENTIFICATION</scope>
</reference>
<sequence>MGGWVVEGRKKSFLAPPRSAAHSPSQSHPSRDWSSEDGHARDRTAHIRFARGQEEDESLDEHQTFDVRLPFDTDEDLSETPRSLYSATGHTSDRDFIEENRIAAVQASRRPRSASTRQELSEPRAQPAWKVKRIISNMLSKSEASNLTTMDLSHTRIGNESLKLLCSAAFSGRFSSLNLTNCGLSAHFPQSCLDCWEENGKECKVEQCFLGVNPSMSVAMDVLAQWIGNNSFLRVLDLQLNRIGDEGCRHLASAIAVNRGIEAMNLQGNCITRSGLAALVEALTGQGDKSSLKEIFLGFNPIGDGGVDVLWDIFCGVADTNLETLCLCKCDITEKGGSLIAEAAESGACPLTRLDLSYNAVSESVSARLRKRKLLWINLASGIEFGGPAEVSDKDVEDFHVGRKAGSALQEQVEEARKVGKAASDSGGGGMNASSGVSRDIRCSEACSNMEEDASAVTLGPLYGGSLAPANALRKEIKHFPRDHYLHGPLSVGRDAHNQLLGPKKGAIKFGEGLDFLKDNMDRGTLYGWIGGEFEGLRPVAQDVGHGKGLNKNNRRGLRGAPVNTWLGKGV</sequence>
<reference evidence="7" key="2">
    <citation type="submission" date="2012-11" db="EMBL/GenBank/DDBJ databases">
        <authorList>
            <person name="Kuo A."/>
            <person name="Curtis B.A."/>
            <person name="Tanifuji G."/>
            <person name="Burki F."/>
            <person name="Gruber A."/>
            <person name="Irimia M."/>
            <person name="Maruyama S."/>
            <person name="Arias M.C."/>
            <person name="Ball S.G."/>
            <person name="Gile G.H."/>
            <person name="Hirakawa Y."/>
            <person name="Hopkins J.F."/>
            <person name="Rensing S.A."/>
            <person name="Schmutz J."/>
            <person name="Symeonidi A."/>
            <person name="Elias M."/>
            <person name="Eveleigh R.J."/>
            <person name="Herman E.K."/>
            <person name="Klute M.J."/>
            <person name="Nakayama T."/>
            <person name="Obornik M."/>
            <person name="Reyes-Prieto A."/>
            <person name="Armbrust E.V."/>
            <person name="Aves S.J."/>
            <person name="Beiko R.G."/>
            <person name="Coutinho P."/>
            <person name="Dacks J.B."/>
            <person name="Durnford D.G."/>
            <person name="Fast N.M."/>
            <person name="Green B.R."/>
            <person name="Grisdale C."/>
            <person name="Hempe F."/>
            <person name="Henrissat B."/>
            <person name="Hoppner M.P."/>
            <person name="Ishida K.-I."/>
            <person name="Kim E."/>
            <person name="Koreny L."/>
            <person name="Kroth P.G."/>
            <person name="Liu Y."/>
            <person name="Malik S.-B."/>
            <person name="Maier U.G."/>
            <person name="McRose D."/>
            <person name="Mock T."/>
            <person name="Neilson J.A."/>
            <person name="Onodera N.T."/>
            <person name="Poole A.M."/>
            <person name="Pritham E.J."/>
            <person name="Richards T.A."/>
            <person name="Rocap G."/>
            <person name="Roy S.W."/>
            <person name="Sarai C."/>
            <person name="Schaack S."/>
            <person name="Shirato S."/>
            <person name="Slamovits C.H."/>
            <person name="Spencer D.F."/>
            <person name="Suzuki S."/>
            <person name="Worden A.Z."/>
            <person name="Zauner S."/>
            <person name="Barry K."/>
            <person name="Bell C."/>
            <person name="Bharti A.K."/>
            <person name="Crow J.A."/>
            <person name="Grimwood J."/>
            <person name="Kramer R."/>
            <person name="Lindquist E."/>
            <person name="Lucas S."/>
            <person name="Salamov A."/>
            <person name="McFadden G.I."/>
            <person name="Lane C.E."/>
            <person name="Keeling P.J."/>
            <person name="Gray M.W."/>
            <person name="Grigoriev I.V."/>
            <person name="Archibald J.M."/>
        </authorList>
    </citation>
    <scope>NUCLEOTIDE SEQUENCE</scope>
    <source>
        <strain evidence="7">CCMP2712</strain>
    </source>
</reference>
<feature type="region of interest" description="Disordered" evidence="4">
    <location>
        <begin position="548"/>
        <end position="571"/>
    </location>
</feature>
<dbReference type="Proteomes" id="UP000011087">
    <property type="component" value="Unassembled WGS sequence"/>
</dbReference>
<evidence type="ECO:0000256" key="4">
    <source>
        <dbReference type="SAM" id="MobiDB-lite"/>
    </source>
</evidence>
<dbReference type="InterPro" id="IPR027038">
    <property type="entry name" value="RanGap"/>
</dbReference>
<evidence type="ECO:0000256" key="1">
    <source>
        <dbReference type="ARBA" id="ARBA00022468"/>
    </source>
</evidence>
<dbReference type="STRING" id="905079.L1J7H8"/>
<keyword evidence="2" id="KW-0433">Leucine-rich repeat</keyword>
<dbReference type="GO" id="GO:0005634">
    <property type="term" value="C:nucleus"/>
    <property type="evidence" value="ECO:0007669"/>
    <property type="project" value="TreeGrafter"/>
</dbReference>
<dbReference type="GO" id="GO:0005096">
    <property type="term" value="F:GTPase activator activity"/>
    <property type="evidence" value="ECO:0007669"/>
    <property type="project" value="UniProtKB-KW"/>
</dbReference>
<dbReference type="AlphaFoldDB" id="L1J7H8"/>
<dbReference type="SMART" id="SM00368">
    <property type="entry name" value="LRR_RI"/>
    <property type="match status" value="5"/>
</dbReference>
<dbReference type="SUPFAM" id="SSF52047">
    <property type="entry name" value="RNI-like"/>
    <property type="match status" value="1"/>
</dbReference>
<dbReference type="Pfam" id="PF13516">
    <property type="entry name" value="LRR_6"/>
    <property type="match status" value="2"/>
</dbReference>
<dbReference type="InterPro" id="IPR032675">
    <property type="entry name" value="LRR_dom_sf"/>
</dbReference>
<keyword evidence="1" id="KW-0343">GTPase activation</keyword>
<dbReference type="GO" id="GO:0005829">
    <property type="term" value="C:cytosol"/>
    <property type="evidence" value="ECO:0007669"/>
    <property type="project" value="TreeGrafter"/>
</dbReference>
<dbReference type="Gene3D" id="3.80.10.10">
    <property type="entry name" value="Ribonuclease Inhibitor"/>
    <property type="match status" value="1"/>
</dbReference>
<dbReference type="EMBL" id="JH993004">
    <property type="protein sequence ID" value="EKX44498.1"/>
    <property type="molecule type" value="Genomic_DNA"/>
</dbReference>
<keyword evidence="7" id="KW-1185">Reference proteome</keyword>
<evidence type="ECO:0000256" key="2">
    <source>
        <dbReference type="ARBA" id="ARBA00022614"/>
    </source>
</evidence>
<accession>L1J7H8</accession>
<feature type="region of interest" description="Disordered" evidence="4">
    <location>
        <begin position="1"/>
        <end position="64"/>
    </location>
</feature>
<dbReference type="GO" id="GO:0006913">
    <property type="term" value="P:nucleocytoplasmic transport"/>
    <property type="evidence" value="ECO:0007669"/>
    <property type="project" value="TreeGrafter"/>
</dbReference>